<feature type="transmembrane region" description="Helical" evidence="1">
    <location>
        <begin position="17"/>
        <end position="36"/>
    </location>
</feature>
<protein>
    <submittedName>
        <fullName evidence="2">Uncharacterized protein</fullName>
    </submittedName>
</protein>
<keyword evidence="3" id="KW-1185">Reference proteome</keyword>
<keyword evidence="1" id="KW-0472">Membrane</keyword>
<evidence type="ECO:0000313" key="3">
    <source>
        <dbReference type="Proteomes" id="UP000016665"/>
    </source>
</evidence>
<evidence type="ECO:0000313" key="2">
    <source>
        <dbReference type="Ensembl" id="ENSFALP00000029451.1"/>
    </source>
</evidence>
<keyword evidence="1" id="KW-1133">Transmembrane helix</keyword>
<dbReference type="AlphaFoldDB" id="A0A803W395"/>
<dbReference type="GeneTree" id="ENSGT01040000244420"/>
<accession>A0A803W395</accession>
<proteinExistence type="predicted"/>
<keyword evidence="1" id="KW-0812">Transmembrane</keyword>
<sequence>SFKLGKDAGKTYKKKRICTYLFIFIYVYNVCFTSGFKRGADPGMPEPTIWRYVMVPNVHTNPVQILVCVLPLASSSCE</sequence>
<evidence type="ECO:0000256" key="1">
    <source>
        <dbReference type="SAM" id="Phobius"/>
    </source>
</evidence>
<dbReference type="Ensembl" id="ENSFALT00000027970.1">
    <property type="protein sequence ID" value="ENSFALP00000029451.1"/>
    <property type="gene ID" value="ENSFALG00000024168.1"/>
</dbReference>
<reference evidence="2" key="2">
    <citation type="submission" date="2025-08" db="UniProtKB">
        <authorList>
            <consortium name="Ensembl"/>
        </authorList>
    </citation>
    <scope>IDENTIFICATION</scope>
</reference>
<organism evidence="2 3">
    <name type="scientific">Ficedula albicollis</name>
    <name type="common">Collared flycatcher</name>
    <name type="synonym">Muscicapa albicollis</name>
    <dbReference type="NCBI Taxonomy" id="59894"/>
    <lineage>
        <taxon>Eukaryota</taxon>
        <taxon>Metazoa</taxon>
        <taxon>Chordata</taxon>
        <taxon>Craniata</taxon>
        <taxon>Vertebrata</taxon>
        <taxon>Euteleostomi</taxon>
        <taxon>Archelosauria</taxon>
        <taxon>Archosauria</taxon>
        <taxon>Dinosauria</taxon>
        <taxon>Saurischia</taxon>
        <taxon>Theropoda</taxon>
        <taxon>Coelurosauria</taxon>
        <taxon>Aves</taxon>
        <taxon>Neognathae</taxon>
        <taxon>Neoaves</taxon>
        <taxon>Telluraves</taxon>
        <taxon>Australaves</taxon>
        <taxon>Passeriformes</taxon>
        <taxon>Muscicapidae</taxon>
        <taxon>Ficedula</taxon>
    </lineage>
</organism>
<dbReference type="Proteomes" id="UP000016665">
    <property type="component" value="Chromosome 2"/>
</dbReference>
<reference evidence="2" key="3">
    <citation type="submission" date="2025-09" db="UniProtKB">
        <authorList>
            <consortium name="Ensembl"/>
        </authorList>
    </citation>
    <scope>IDENTIFICATION</scope>
</reference>
<name>A0A803W395_FICAL</name>
<reference evidence="2 3" key="1">
    <citation type="journal article" date="2012" name="Nature">
        <title>The genomic landscape of species divergence in Ficedula flycatchers.</title>
        <authorList>
            <person name="Ellegren H."/>
            <person name="Smeds L."/>
            <person name="Burri R."/>
            <person name="Olason P.I."/>
            <person name="Backstrom N."/>
            <person name="Kawakami T."/>
            <person name="Kunstner A."/>
            <person name="Makinen H."/>
            <person name="Nadachowska-Brzyska K."/>
            <person name="Qvarnstrom A."/>
            <person name="Uebbing S."/>
            <person name="Wolf J.B."/>
        </authorList>
    </citation>
    <scope>NUCLEOTIDE SEQUENCE [LARGE SCALE GENOMIC DNA]</scope>
</reference>